<dbReference type="RefSeq" id="WP_280577715.1">
    <property type="nucleotide sequence ID" value="NZ_JARXRO010000014.1"/>
</dbReference>
<evidence type="ECO:0000259" key="4">
    <source>
        <dbReference type="PROSITE" id="PS01124"/>
    </source>
</evidence>
<dbReference type="InterPro" id="IPR009057">
    <property type="entry name" value="Homeodomain-like_sf"/>
</dbReference>
<evidence type="ECO:0000313" key="6">
    <source>
        <dbReference type="Proteomes" id="UP001156873"/>
    </source>
</evidence>
<comment type="caution">
    <text evidence="5">The sequence shown here is derived from an EMBL/GenBank/DDBJ whole genome shotgun (WGS) entry which is preliminary data.</text>
</comment>
<dbReference type="PROSITE" id="PS01124">
    <property type="entry name" value="HTH_ARAC_FAMILY_2"/>
    <property type="match status" value="1"/>
</dbReference>
<dbReference type="InterPro" id="IPR018060">
    <property type="entry name" value="HTH_AraC"/>
</dbReference>
<dbReference type="EMBL" id="JARXRO010000014">
    <property type="protein sequence ID" value="MDH5833451.1"/>
    <property type="molecule type" value="Genomic_DNA"/>
</dbReference>
<dbReference type="Pfam" id="PF12833">
    <property type="entry name" value="HTH_18"/>
    <property type="match status" value="1"/>
</dbReference>
<dbReference type="Proteomes" id="UP001156873">
    <property type="component" value="Unassembled WGS sequence"/>
</dbReference>
<name>A0ABT6JU27_9GAMM</name>
<dbReference type="InterPro" id="IPR046532">
    <property type="entry name" value="DUF6597"/>
</dbReference>
<evidence type="ECO:0000313" key="5">
    <source>
        <dbReference type="EMBL" id="MDH5833451.1"/>
    </source>
</evidence>
<protein>
    <submittedName>
        <fullName evidence="5">Helix-turn-helix domain-containing protein</fullName>
    </submittedName>
</protein>
<dbReference type="SUPFAM" id="SSF46689">
    <property type="entry name" value="Homeodomain-like"/>
    <property type="match status" value="1"/>
</dbReference>
<keyword evidence="3" id="KW-0804">Transcription</keyword>
<dbReference type="Gene3D" id="1.10.10.60">
    <property type="entry name" value="Homeodomain-like"/>
    <property type="match status" value="1"/>
</dbReference>
<evidence type="ECO:0000256" key="2">
    <source>
        <dbReference type="ARBA" id="ARBA00023125"/>
    </source>
</evidence>
<dbReference type="PANTHER" id="PTHR46796">
    <property type="entry name" value="HTH-TYPE TRANSCRIPTIONAL ACTIVATOR RHAS-RELATED"/>
    <property type="match status" value="1"/>
</dbReference>
<keyword evidence="6" id="KW-1185">Reference proteome</keyword>
<evidence type="ECO:0000256" key="3">
    <source>
        <dbReference type="ARBA" id="ARBA00023163"/>
    </source>
</evidence>
<keyword evidence="1" id="KW-0805">Transcription regulation</keyword>
<proteinExistence type="predicted"/>
<evidence type="ECO:0000256" key="1">
    <source>
        <dbReference type="ARBA" id="ARBA00023015"/>
    </source>
</evidence>
<keyword evidence="2" id="KW-0238">DNA-binding</keyword>
<reference evidence="5 6" key="1">
    <citation type="submission" date="2023-04" db="EMBL/GenBank/DDBJ databases">
        <title>Luteimonas sp. M1R5S59.</title>
        <authorList>
            <person name="Sun J.-Q."/>
        </authorList>
    </citation>
    <scope>NUCLEOTIDE SEQUENCE [LARGE SCALE GENOMIC DNA]</scope>
    <source>
        <strain evidence="5 6">M1R5S59</strain>
    </source>
</reference>
<sequence length="260" mass="27847">MSLVLPPCPRLRPYVSILWAGARPAASGRECALPSGEMHIAIRLQGGPVRVYDGPVSASTQCTGVALVAGLRMEPYWKDADAATQSVGVQLRPGAAGALFGVSATEFADSHVELEAAWGADGPRLHDALHDTRDPRARLAALESALLARLRPRDMHPAVAGALASMHAAPAAGRLPDVAGISERHFIARFREATGLSPKRYARLRRFRALLQALRAGSGRPLAEMALAAGYSDQAHCSREFRAFAGTSPQAWRRQYESAR</sequence>
<gene>
    <name evidence="5" type="ORF">QFW81_05860</name>
</gene>
<feature type="domain" description="HTH araC/xylS-type" evidence="4">
    <location>
        <begin position="175"/>
        <end position="255"/>
    </location>
</feature>
<organism evidence="5 6">
    <name type="scientific">Luteimonas kalidii</name>
    <dbReference type="NCBI Taxonomy" id="3042025"/>
    <lineage>
        <taxon>Bacteria</taxon>
        <taxon>Pseudomonadati</taxon>
        <taxon>Pseudomonadota</taxon>
        <taxon>Gammaproteobacteria</taxon>
        <taxon>Lysobacterales</taxon>
        <taxon>Lysobacteraceae</taxon>
        <taxon>Luteimonas</taxon>
    </lineage>
</organism>
<dbReference type="SMART" id="SM00342">
    <property type="entry name" value="HTH_ARAC"/>
    <property type="match status" value="1"/>
</dbReference>
<dbReference type="InterPro" id="IPR050204">
    <property type="entry name" value="AraC_XylS_family_regulators"/>
</dbReference>
<dbReference type="Pfam" id="PF20240">
    <property type="entry name" value="DUF6597"/>
    <property type="match status" value="1"/>
</dbReference>
<accession>A0ABT6JU27</accession>